<evidence type="ECO:0000313" key="1">
    <source>
        <dbReference type="EMBL" id="GEM01072.1"/>
    </source>
</evidence>
<gene>
    <name evidence="1" type="ORF">HHA03_06040</name>
</gene>
<dbReference type="Pfam" id="PF07293">
    <property type="entry name" value="DUF1450"/>
    <property type="match status" value="1"/>
</dbReference>
<dbReference type="EMBL" id="BJWI01000005">
    <property type="protein sequence ID" value="GEM01072.1"/>
    <property type="molecule type" value="Genomic_DNA"/>
</dbReference>
<sequence>MGTIGIIIVEICESNLLSTIETEGLLEDEYLEVSVITSSCLSFCGLCRLRPFALVNGKRIKGKDVDDALNNIRAAIEEELNFYNA</sequence>
<proteinExistence type="predicted"/>
<evidence type="ECO:0000313" key="2">
    <source>
        <dbReference type="Proteomes" id="UP000321547"/>
    </source>
</evidence>
<protein>
    <submittedName>
        <fullName evidence="1">UPF0349 protein</fullName>
    </submittedName>
</protein>
<organism evidence="1 2">
    <name type="scientific">Halolactibacillus halophilus</name>
    <dbReference type="NCBI Taxonomy" id="306540"/>
    <lineage>
        <taxon>Bacteria</taxon>
        <taxon>Bacillati</taxon>
        <taxon>Bacillota</taxon>
        <taxon>Bacilli</taxon>
        <taxon>Bacillales</taxon>
        <taxon>Bacillaceae</taxon>
        <taxon>Halolactibacillus</taxon>
    </lineage>
</organism>
<dbReference type="Proteomes" id="UP000321547">
    <property type="component" value="Unassembled WGS sequence"/>
</dbReference>
<comment type="caution">
    <text evidence="1">The sequence shown here is derived from an EMBL/GenBank/DDBJ whole genome shotgun (WGS) entry which is preliminary data.</text>
</comment>
<name>A0ABQ0VIQ5_9BACI</name>
<keyword evidence="2" id="KW-1185">Reference proteome</keyword>
<reference evidence="1 2" key="1">
    <citation type="submission" date="2019-07" db="EMBL/GenBank/DDBJ databases">
        <title>Whole genome shotgun sequence of Halolactibacillus halophilus NBRC 100868.</title>
        <authorList>
            <person name="Hosoyama A."/>
            <person name="Uohara A."/>
            <person name="Ohji S."/>
            <person name="Ichikawa N."/>
        </authorList>
    </citation>
    <scope>NUCLEOTIDE SEQUENCE [LARGE SCALE GENOMIC DNA]</scope>
    <source>
        <strain evidence="1 2">NBRC 100868</strain>
    </source>
</reference>
<accession>A0ABQ0VIQ5</accession>
<dbReference type="InterPro" id="IPR009910">
    <property type="entry name" value="DUF1450"/>
</dbReference>